<comment type="caution">
    <text evidence="1">The sequence shown here is derived from an EMBL/GenBank/DDBJ whole genome shotgun (WGS) entry which is preliminary data.</text>
</comment>
<dbReference type="Gene3D" id="3.10.20.30">
    <property type="match status" value="1"/>
</dbReference>
<sequence length="66" mass="7108">MQVTVNDKIVTLEQVLVLEKLFQHLSIDAAGAAIAINDVVVPKTIWSTTLLKNGDDISIFKMIAGG</sequence>
<dbReference type="InterPro" id="IPR003749">
    <property type="entry name" value="ThiS/MoaD-like"/>
</dbReference>
<dbReference type="PANTHER" id="PTHR34472:SF1">
    <property type="entry name" value="SULFUR CARRIER PROTEIN THIS"/>
    <property type="match status" value="1"/>
</dbReference>
<dbReference type="Proteomes" id="UP000094070">
    <property type="component" value="Unassembled WGS sequence"/>
</dbReference>
<dbReference type="SUPFAM" id="SSF54285">
    <property type="entry name" value="MoaD/ThiS"/>
    <property type="match status" value="1"/>
</dbReference>
<dbReference type="InterPro" id="IPR010035">
    <property type="entry name" value="Thi_S"/>
</dbReference>
<dbReference type="OrthoDB" id="6388078at2"/>
<reference evidence="1 2" key="1">
    <citation type="journal article" date="2012" name="Science">
        <title>Ecological populations of bacteria act as socially cohesive units of antibiotic production and resistance.</title>
        <authorList>
            <person name="Cordero O.X."/>
            <person name="Wildschutte H."/>
            <person name="Kirkup B."/>
            <person name="Proehl S."/>
            <person name="Ngo L."/>
            <person name="Hussain F."/>
            <person name="Le Roux F."/>
            <person name="Mincer T."/>
            <person name="Polz M.F."/>
        </authorList>
    </citation>
    <scope>NUCLEOTIDE SEQUENCE [LARGE SCALE GENOMIC DNA]</scope>
    <source>
        <strain evidence="1 2">1S-45</strain>
    </source>
</reference>
<organism evidence="1 2">
    <name type="scientific">Vibrio rumoiensis 1S-45</name>
    <dbReference type="NCBI Taxonomy" id="1188252"/>
    <lineage>
        <taxon>Bacteria</taxon>
        <taxon>Pseudomonadati</taxon>
        <taxon>Pseudomonadota</taxon>
        <taxon>Gammaproteobacteria</taxon>
        <taxon>Vibrionales</taxon>
        <taxon>Vibrionaceae</taxon>
        <taxon>Vibrio</taxon>
    </lineage>
</organism>
<dbReference type="RefSeq" id="WP_017024369.1">
    <property type="nucleotide sequence ID" value="NZ_AJYK02000040.1"/>
</dbReference>
<dbReference type="eggNOG" id="COG2104">
    <property type="taxonomic scope" value="Bacteria"/>
</dbReference>
<dbReference type="EMBL" id="AJYK02000040">
    <property type="protein sequence ID" value="OEF27187.1"/>
    <property type="molecule type" value="Genomic_DNA"/>
</dbReference>
<protein>
    <submittedName>
        <fullName evidence="1">Thiamine biosynthesis protein ThiS</fullName>
    </submittedName>
</protein>
<dbReference type="NCBIfam" id="TIGR01683">
    <property type="entry name" value="thiS"/>
    <property type="match status" value="1"/>
</dbReference>
<proteinExistence type="predicted"/>
<keyword evidence="2" id="KW-1185">Reference proteome</keyword>
<dbReference type="InterPro" id="IPR012675">
    <property type="entry name" value="Beta-grasp_dom_sf"/>
</dbReference>
<evidence type="ECO:0000313" key="1">
    <source>
        <dbReference type="EMBL" id="OEF27187.1"/>
    </source>
</evidence>
<name>A0A1E5E3U5_9VIBR</name>
<dbReference type="Pfam" id="PF02597">
    <property type="entry name" value="ThiS"/>
    <property type="match status" value="1"/>
</dbReference>
<dbReference type="AlphaFoldDB" id="A0A1E5E3U5"/>
<accession>A0A1E5E3U5</accession>
<evidence type="ECO:0000313" key="2">
    <source>
        <dbReference type="Proteomes" id="UP000094070"/>
    </source>
</evidence>
<gene>
    <name evidence="1" type="ORF">A1QC_06660</name>
</gene>
<dbReference type="PANTHER" id="PTHR34472">
    <property type="entry name" value="SULFUR CARRIER PROTEIN THIS"/>
    <property type="match status" value="1"/>
</dbReference>
<dbReference type="STRING" id="1188252.A1QC_06660"/>
<dbReference type="InterPro" id="IPR016155">
    <property type="entry name" value="Mopterin_synth/thiamin_S_b"/>
</dbReference>